<evidence type="ECO:0000256" key="2">
    <source>
        <dbReference type="SAM" id="SignalP"/>
    </source>
</evidence>
<keyword evidence="1" id="KW-0472">Membrane</keyword>
<feature type="chain" id="PRO_5003005831" description="T. brucei spp.-specific protein" evidence="2">
    <location>
        <begin position="29"/>
        <end position="102"/>
    </location>
</feature>
<evidence type="ECO:0000313" key="3">
    <source>
        <dbReference type="EMBL" id="CBH14795.1"/>
    </source>
</evidence>
<dbReference type="GeneID" id="23860932"/>
<gene>
    <name evidence="3" type="ORF">TbgDal_IX8710</name>
</gene>
<dbReference type="RefSeq" id="XP_011777061.1">
    <property type="nucleotide sequence ID" value="XM_011778759.1"/>
</dbReference>
<organism evidence="3 4">
    <name type="scientific">Trypanosoma brucei gambiense (strain MHOM/CI/86/DAL972)</name>
    <dbReference type="NCBI Taxonomy" id="679716"/>
    <lineage>
        <taxon>Eukaryota</taxon>
        <taxon>Discoba</taxon>
        <taxon>Euglenozoa</taxon>
        <taxon>Kinetoplastea</taxon>
        <taxon>Metakinetoplastina</taxon>
        <taxon>Trypanosomatida</taxon>
        <taxon>Trypanosomatidae</taxon>
        <taxon>Trypanosoma</taxon>
    </lineage>
</organism>
<keyword evidence="2" id="KW-0732">Signal</keyword>
<keyword evidence="1" id="KW-1133">Transmembrane helix</keyword>
<feature type="signal peptide" evidence="2">
    <location>
        <begin position="1"/>
        <end position="28"/>
    </location>
</feature>
<sequence length="102" mass="11861">MIVSFHKMQAFFFKVLFSFYIYSQVTRCSVSGRVEGLSRGECARTHACVNDCICVCSLSTQLLFVVHMHRLPHLIFEFFFLFVTTSLPFTFTFTLPFLSFSF</sequence>
<feature type="transmembrane region" description="Helical" evidence="1">
    <location>
        <begin position="78"/>
        <end position="98"/>
    </location>
</feature>
<evidence type="ECO:0000256" key="1">
    <source>
        <dbReference type="SAM" id="Phobius"/>
    </source>
</evidence>
<dbReference type="AlphaFoldDB" id="C9ZZE6"/>
<dbReference type="Proteomes" id="UP000002316">
    <property type="component" value="Chromosome 9"/>
</dbReference>
<protein>
    <recommendedName>
        <fullName evidence="5">T. brucei spp.-specific protein</fullName>
    </recommendedName>
</protein>
<dbReference type="KEGG" id="tbg:TbgDal_IX8710"/>
<dbReference type="EMBL" id="FN554972">
    <property type="protein sequence ID" value="CBH14795.1"/>
    <property type="molecule type" value="Genomic_DNA"/>
</dbReference>
<proteinExistence type="predicted"/>
<keyword evidence="1" id="KW-0812">Transmembrane</keyword>
<reference evidence="4" key="1">
    <citation type="journal article" date="2010" name="PLoS Negl. Trop. Dis.">
        <title>The genome sequence of Trypanosoma brucei gambiense, causative agent of chronic human african trypanosomiasis.</title>
        <authorList>
            <person name="Jackson A.P."/>
            <person name="Sanders M."/>
            <person name="Berry A."/>
            <person name="McQuillan J."/>
            <person name="Aslett M.A."/>
            <person name="Quail M.A."/>
            <person name="Chukualim B."/>
            <person name="Capewell P."/>
            <person name="MacLeod A."/>
            <person name="Melville S.E."/>
            <person name="Gibson W."/>
            <person name="Barry J.D."/>
            <person name="Berriman M."/>
            <person name="Hertz-Fowler C."/>
        </authorList>
    </citation>
    <scope>NUCLEOTIDE SEQUENCE [LARGE SCALE GENOMIC DNA]</scope>
    <source>
        <strain evidence="4">MHOM/CI/86/DAL972</strain>
    </source>
</reference>
<accession>C9ZZE6</accession>
<evidence type="ECO:0008006" key="5">
    <source>
        <dbReference type="Google" id="ProtNLM"/>
    </source>
</evidence>
<name>C9ZZE6_TRYB9</name>
<evidence type="ECO:0000313" key="4">
    <source>
        <dbReference type="Proteomes" id="UP000002316"/>
    </source>
</evidence>